<feature type="domain" description="DUF6996" evidence="1">
    <location>
        <begin position="11"/>
        <end position="79"/>
    </location>
</feature>
<evidence type="ECO:0000259" key="2">
    <source>
        <dbReference type="Pfam" id="PF22518"/>
    </source>
</evidence>
<dbReference type="EMBL" id="CACRUG010000006">
    <property type="protein sequence ID" value="VYU05934.1"/>
    <property type="molecule type" value="Genomic_DNA"/>
</dbReference>
<dbReference type="RefSeq" id="WP_156697359.1">
    <property type="nucleotide sequence ID" value="NZ_CACRUG010000006.1"/>
</dbReference>
<organism evidence="4">
    <name type="scientific">Veillonella parvula</name>
    <name type="common">Staphylococcus parvulus</name>
    <dbReference type="NCBI Taxonomy" id="29466"/>
    <lineage>
        <taxon>Bacteria</taxon>
        <taxon>Bacillati</taxon>
        <taxon>Bacillota</taxon>
        <taxon>Negativicutes</taxon>
        <taxon>Veillonellales</taxon>
        <taxon>Veillonellaceae</taxon>
        <taxon>Veillonella</taxon>
    </lineage>
</organism>
<dbReference type="InterPro" id="IPR054266">
    <property type="entry name" value="DUF6997"/>
</dbReference>
<dbReference type="InterPro" id="IPR055650">
    <property type="entry name" value="DUF7226"/>
</dbReference>
<name>A0A6N3BRW9_VEIPA</name>
<accession>A0A6N3BRW9</accession>
<dbReference type="AlphaFoldDB" id="A0A6N3BRW9"/>
<dbReference type="Pfam" id="PF22518">
    <property type="entry name" value="DUF6997"/>
    <property type="match status" value="1"/>
</dbReference>
<evidence type="ECO:0000259" key="3">
    <source>
        <dbReference type="Pfam" id="PF23871"/>
    </source>
</evidence>
<protein>
    <submittedName>
        <fullName evidence="4">Uncharacterized protein</fullName>
    </submittedName>
</protein>
<dbReference type="InterPro" id="IPR054265">
    <property type="entry name" value="DUF6996"/>
</dbReference>
<dbReference type="Pfam" id="PF23871">
    <property type="entry name" value="DUF7226"/>
    <property type="match status" value="1"/>
</dbReference>
<feature type="domain" description="DUF7226" evidence="3">
    <location>
        <begin position="293"/>
        <end position="438"/>
    </location>
</feature>
<proteinExistence type="predicted"/>
<feature type="domain" description="DUF6997" evidence="2">
    <location>
        <begin position="82"/>
        <end position="256"/>
    </location>
</feature>
<sequence length="440" mass="51995">MSKAVKARKVDITWDNLNTKYNIVESVNKYGYYKISADEIKEFYEPRLAVKFDHYDERPKLFLEHDLTILPITRGDYYISRIKAYHKFEFIDSDITYLTPPEYIKSLDVHSINSESKALNMAYISGILGDFLEDEKLLPTVAGRMSSENFSFYASLYNDDVAISSFINVENSQIEIDAAFEGIRSLAFMEAKRDLSDNFLIRQLYYPFRTWQRKMGDKPVRPVFLIYSNSIFYLYEYKFTDLQNYNSLELVKHKRYCLENTHISRRDVKMIMDIVRFNREPLVPFPQADSFERVINICELLYINDMEKDSITDEYSFDTRQSSYYLDAARYLGFVERSIDEDGHRSYCLTKLGYELFSMPYKQRQLKLIERILSFKVFYLTYKAYCDNEEMPSKEEIITIILQSGVVDPKTKLPYSKSTNKRRAGTVTSWINWIISTINN</sequence>
<dbReference type="Pfam" id="PF22515">
    <property type="entry name" value="DUF6996"/>
    <property type="match status" value="1"/>
</dbReference>
<gene>
    <name evidence="4" type="ORF">VPLFYP99_01872</name>
</gene>
<evidence type="ECO:0000313" key="4">
    <source>
        <dbReference type="EMBL" id="VYU05934.1"/>
    </source>
</evidence>
<evidence type="ECO:0000259" key="1">
    <source>
        <dbReference type="Pfam" id="PF22515"/>
    </source>
</evidence>
<reference evidence="4" key="1">
    <citation type="submission" date="2019-11" db="EMBL/GenBank/DDBJ databases">
        <authorList>
            <person name="Feng L."/>
        </authorList>
    </citation>
    <scope>NUCLEOTIDE SEQUENCE</scope>
    <source>
        <strain evidence="4">VparvulaLFYP99</strain>
    </source>
</reference>